<evidence type="ECO:0000256" key="4">
    <source>
        <dbReference type="ARBA" id="ARBA00022490"/>
    </source>
</evidence>
<sequence>MTVLLSYTPTPQGEAAVPVAIRQAELRQVPLVVLNVVRGGALVESTATPSEDLEKIVARAREAGVDATAAQVQEDDVVTGVLQSVDAHDAELLVLGLRRRSPVGKLLMGSIAQRLLLEAPCEVLTVKPSA</sequence>
<dbReference type="EMBL" id="JACWMT010000001">
    <property type="protein sequence ID" value="MBD1269956.1"/>
    <property type="molecule type" value="Genomic_DNA"/>
</dbReference>
<reference evidence="7 8" key="1">
    <citation type="submission" date="2020-07" db="EMBL/GenBank/DDBJ databases">
        <title>Sequencing the genomes of 1000 actinobacteria strains.</title>
        <authorList>
            <person name="Klenk H.-P."/>
        </authorList>
    </citation>
    <scope>NUCLEOTIDE SEQUENCE [LARGE SCALE GENOMIC DNA]</scope>
    <source>
        <strain evidence="7 8">DSM 19087</strain>
    </source>
</reference>
<evidence type="ECO:0000313" key="6">
    <source>
        <dbReference type="EMBL" id="MBD1269956.1"/>
    </source>
</evidence>
<evidence type="ECO:0000256" key="3">
    <source>
        <dbReference type="ARBA" id="ARBA00011738"/>
    </source>
</evidence>
<dbReference type="CDD" id="cd00293">
    <property type="entry name" value="USP-like"/>
    <property type="match status" value="1"/>
</dbReference>
<dbReference type="PANTHER" id="PTHR46268">
    <property type="entry name" value="STRESS RESPONSE PROTEIN NHAX"/>
    <property type="match status" value="1"/>
</dbReference>
<name>A0A8I0FVY9_9ACTN</name>
<dbReference type="PRINTS" id="PR01438">
    <property type="entry name" value="UNVRSLSTRESS"/>
</dbReference>
<reference evidence="6" key="2">
    <citation type="submission" date="2020-09" db="EMBL/GenBank/DDBJ databases">
        <title>Novel species in genus Aeromicrobium.</title>
        <authorList>
            <person name="Zhang G."/>
        </authorList>
    </citation>
    <scope>NUCLEOTIDE SEQUENCE</scope>
    <source>
        <strain evidence="6">SSW1-57</strain>
    </source>
</reference>
<comment type="subcellular location">
    <subcellularLocation>
        <location evidence="1">Cytoplasm</location>
    </subcellularLocation>
</comment>
<dbReference type="AlphaFoldDB" id="A0A8I0FVY9"/>
<gene>
    <name evidence="7" type="ORF">BJ975_002762</name>
    <name evidence="6" type="ORF">IDH50_06925</name>
</gene>
<dbReference type="SUPFAM" id="SSF52402">
    <property type="entry name" value="Adenine nucleotide alpha hydrolases-like"/>
    <property type="match status" value="1"/>
</dbReference>
<evidence type="ECO:0000313" key="9">
    <source>
        <dbReference type="Proteomes" id="UP000659061"/>
    </source>
</evidence>
<evidence type="ECO:0000259" key="5">
    <source>
        <dbReference type="Pfam" id="PF00582"/>
    </source>
</evidence>
<accession>A0A8I0FVY9</accession>
<dbReference type="GO" id="GO:0005737">
    <property type="term" value="C:cytoplasm"/>
    <property type="evidence" value="ECO:0007669"/>
    <property type="project" value="UniProtKB-SubCell"/>
</dbReference>
<dbReference type="Pfam" id="PF00582">
    <property type="entry name" value="Usp"/>
    <property type="match status" value="1"/>
</dbReference>
<comment type="similarity">
    <text evidence="2">Belongs to the universal stress protein A family.</text>
</comment>
<keyword evidence="4" id="KW-0963">Cytoplasm</keyword>
<comment type="caution">
    <text evidence="6">The sequence shown here is derived from an EMBL/GenBank/DDBJ whole genome shotgun (WGS) entry which is preliminary data.</text>
</comment>
<evidence type="ECO:0000256" key="1">
    <source>
        <dbReference type="ARBA" id="ARBA00004496"/>
    </source>
</evidence>
<evidence type="ECO:0000313" key="8">
    <source>
        <dbReference type="Proteomes" id="UP000587211"/>
    </source>
</evidence>
<feature type="domain" description="UspA" evidence="5">
    <location>
        <begin position="3"/>
        <end position="127"/>
    </location>
</feature>
<protein>
    <submittedName>
        <fullName evidence="7">Nucleotide-binding universal stress UspA family protein</fullName>
    </submittedName>
    <submittedName>
        <fullName evidence="6">Universal stress protein</fullName>
    </submittedName>
</protein>
<dbReference type="RefSeq" id="WP_179426974.1">
    <property type="nucleotide sequence ID" value="NZ_BAAAMP010000002.1"/>
</dbReference>
<proteinExistence type="inferred from homology"/>
<dbReference type="EMBL" id="JACBZN010000001">
    <property type="protein sequence ID" value="NYI39387.1"/>
    <property type="molecule type" value="Genomic_DNA"/>
</dbReference>
<evidence type="ECO:0000313" key="7">
    <source>
        <dbReference type="EMBL" id="NYI39387.1"/>
    </source>
</evidence>
<organism evidence="6 9">
    <name type="scientific">Aeromicrobium tamlense</name>
    <dbReference type="NCBI Taxonomy" id="375541"/>
    <lineage>
        <taxon>Bacteria</taxon>
        <taxon>Bacillati</taxon>
        <taxon>Actinomycetota</taxon>
        <taxon>Actinomycetes</taxon>
        <taxon>Propionibacteriales</taxon>
        <taxon>Nocardioidaceae</taxon>
        <taxon>Aeromicrobium</taxon>
    </lineage>
</organism>
<dbReference type="Proteomes" id="UP000659061">
    <property type="component" value="Unassembled WGS sequence"/>
</dbReference>
<dbReference type="PANTHER" id="PTHR46268:SF23">
    <property type="entry name" value="UNIVERSAL STRESS PROTEIN A-RELATED"/>
    <property type="match status" value="1"/>
</dbReference>
<dbReference type="Proteomes" id="UP000587211">
    <property type="component" value="Unassembled WGS sequence"/>
</dbReference>
<comment type="subunit">
    <text evidence="3">Homodimer.</text>
</comment>
<dbReference type="InterPro" id="IPR006015">
    <property type="entry name" value="Universal_stress_UspA"/>
</dbReference>
<keyword evidence="8" id="KW-1185">Reference proteome</keyword>
<dbReference type="Gene3D" id="3.40.50.620">
    <property type="entry name" value="HUPs"/>
    <property type="match status" value="1"/>
</dbReference>
<dbReference type="InterPro" id="IPR014729">
    <property type="entry name" value="Rossmann-like_a/b/a_fold"/>
</dbReference>
<dbReference type="InterPro" id="IPR006016">
    <property type="entry name" value="UspA"/>
</dbReference>
<evidence type="ECO:0000256" key="2">
    <source>
        <dbReference type="ARBA" id="ARBA00008791"/>
    </source>
</evidence>